<protein>
    <submittedName>
        <fullName evidence="11">Uncharacterized protein</fullName>
    </submittedName>
</protein>
<evidence type="ECO:0000313" key="12">
    <source>
        <dbReference type="Proteomes" id="UP001303373"/>
    </source>
</evidence>
<sequence length="446" mass="49456">MRLLTSSLLAVATWVQAILAAQSSRTGYAIVPYDRAPSNYPGAPWSFQPDTTRQRICHVPVAPNGGDSAPAIIKAFQECGHNGKVIFDEHQIYHINSVMTTTGLSNVEVDVRGTLLWSPDIQYWLGHSLPVGYQNQSTAWIFGGDKVHLYSSNQAGNFSGNGQVWYDFISGQPHGQQSNYPRRPHQITFNGLTNSVVEGLNFWQSQMWTMTLIHSNNVLLQDIYVNNTNHKHELDFNTDGADTIYANNITFARWVVDNGDDGVTWKANSTNIGVFDSVFYSGSGLAMGSIGQYPDRYEIIENIHVKNCAFHNTWNAVWAKTWTGVQKGYPPNGGGGGKGIIKNILFEDLTLDNVQQLWYVNQCTSFSGQVGDCNTSKFQIQDVTVRNAKGTVTQNYAAKLQCSGAAPCFNMAMENINLTYQGNKVTRYLCDFVSSTIGFQCTQHPN</sequence>
<dbReference type="PANTHER" id="PTHR31736">
    <property type="match status" value="1"/>
</dbReference>
<keyword evidence="8" id="KW-0961">Cell wall biogenesis/degradation</keyword>
<evidence type="ECO:0000256" key="2">
    <source>
        <dbReference type="ARBA" id="ARBA00008834"/>
    </source>
</evidence>
<keyword evidence="4 10" id="KW-0732">Signal</keyword>
<name>A0AAQ3RAX6_9PEZI</name>
<evidence type="ECO:0000256" key="7">
    <source>
        <dbReference type="ARBA" id="ARBA00023295"/>
    </source>
</evidence>
<organism evidence="11 12">
    <name type="scientific">Acrodontium crateriforme</name>
    <dbReference type="NCBI Taxonomy" id="150365"/>
    <lineage>
        <taxon>Eukaryota</taxon>
        <taxon>Fungi</taxon>
        <taxon>Dikarya</taxon>
        <taxon>Ascomycota</taxon>
        <taxon>Pezizomycotina</taxon>
        <taxon>Dothideomycetes</taxon>
        <taxon>Dothideomycetidae</taxon>
        <taxon>Mycosphaerellales</taxon>
        <taxon>Teratosphaeriaceae</taxon>
        <taxon>Acrodontium</taxon>
    </lineage>
</organism>
<dbReference type="SUPFAM" id="SSF51126">
    <property type="entry name" value="Pectin lyase-like"/>
    <property type="match status" value="1"/>
</dbReference>
<dbReference type="AlphaFoldDB" id="A0AAQ3RAX6"/>
<feature type="signal peptide" evidence="10">
    <location>
        <begin position="1"/>
        <end position="20"/>
    </location>
</feature>
<dbReference type="InterPro" id="IPR012334">
    <property type="entry name" value="Pectin_lyas_fold"/>
</dbReference>
<keyword evidence="12" id="KW-1185">Reference proteome</keyword>
<comment type="similarity">
    <text evidence="2 9">Belongs to the glycosyl hydrolase 28 family.</text>
</comment>
<evidence type="ECO:0000256" key="4">
    <source>
        <dbReference type="ARBA" id="ARBA00022729"/>
    </source>
</evidence>
<dbReference type="GO" id="GO:0005576">
    <property type="term" value="C:extracellular region"/>
    <property type="evidence" value="ECO:0007669"/>
    <property type="project" value="UniProtKB-SubCell"/>
</dbReference>
<evidence type="ECO:0000256" key="1">
    <source>
        <dbReference type="ARBA" id="ARBA00004613"/>
    </source>
</evidence>
<feature type="chain" id="PRO_5043030336" evidence="10">
    <location>
        <begin position="21"/>
        <end position="446"/>
    </location>
</feature>
<comment type="subcellular location">
    <subcellularLocation>
        <location evidence="1">Secreted</location>
    </subcellularLocation>
</comment>
<reference evidence="11 12" key="1">
    <citation type="submission" date="2023-11" db="EMBL/GenBank/DDBJ databases">
        <title>An acidophilic fungus is an integral part of prey digestion in a carnivorous sundew plant.</title>
        <authorList>
            <person name="Tsai I.J."/>
        </authorList>
    </citation>
    <scope>NUCLEOTIDE SEQUENCE [LARGE SCALE GENOMIC DNA]</scope>
    <source>
        <strain evidence="11">169a</strain>
    </source>
</reference>
<dbReference type="GO" id="GO:0071555">
    <property type="term" value="P:cell wall organization"/>
    <property type="evidence" value="ECO:0007669"/>
    <property type="project" value="UniProtKB-KW"/>
</dbReference>
<evidence type="ECO:0000256" key="3">
    <source>
        <dbReference type="ARBA" id="ARBA00022525"/>
    </source>
</evidence>
<dbReference type="Gene3D" id="2.160.20.10">
    <property type="entry name" value="Single-stranded right-handed beta-helix, Pectin lyase-like"/>
    <property type="match status" value="1"/>
</dbReference>
<evidence type="ECO:0000256" key="8">
    <source>
        <dbReference type="ARBA" id="ARBA00023316"/>
    </source>
</evidence>
<keyword evidence="3" id="KW-0964">Secreted</keyword>
<dbReference type="EMBL" id="CP138582">
    <property type="protein sequence ID" value="WPG99562.1"/>
    <property type="molecule type" value="Genomic_DNA"/>
</dbReference>
<dbReference type="InterPro" id="IPR011050">
    <property type="entry name" value="Pectin_lyase_fold/virulence"/>
</dbReference>
<accession>A0AAQ3RAX6</accession>
<keyword evidence="7 9" id="KW-0326">Glycosidase</keyword>
<dbReference type="GO" id="GO:0004650">
    <property type="term" value="F:polygalacturonase activity"/>
    <property type="evidence" value="ECO:0007669"/>
    <property type="project" value="InterPro"/>
</dbReference>
<evidence type="ECO:0000256" key="6">
    <source>
        <dbReference type="ARBA" id="ARBA00023180"/>
    </source>
</evidence>
<dbReference type="Pfam" id="PF00295">
    <property type="entry name" value="Glyco_hydro_28"/>
    <property type="match status" value="1"/>
</dbReference>
<evidence type="ECO:0000256" key="10">
    <source>
        <dbReference type="SAM" id="SignalP"/>
    </source>
</evidence>
<proteinExistence type="inferred from homology"/>
<gene>
    <name evidence="11" type="ORF">R9X50_00237900</name>
</gene>
<keyword evidence="5 9" id="KW-0378">Hydrolase</keyword>
<keyword evidence="6" id="KW-0325">Glycoprotein</keyword>
<dbReference type="InterPro" id="IPR000743">
    <property type="entry name" value="Glyco_hydro_28"/>
</dbReference>
<evidence type="ECO:0000256" key="9">
    <source>
        <dbReference type="RuleBase" id="RU361169"/>
    </source>
</evidence>
<dbReference type="Proteomes" id="UP001303373">
    <property type="component" value="Chromosome 3"/>
</dbReference>
<dbReference type="GO" id="GO:0005975">
    <property type="term" value="P:carbohydrate metabolic process"/>
    <property type="evidence" value="ECO:0007669"/>
    <property type="project" value="InterPro"/>
</dbReference>
<evidence type="ECO:0000313" key="11">
    <source>
        <dbReference type="EMBL" id="WPG99562.1"/>
    </source>
</evidence>
<evidence type="ECO:0000256" key="5">
    <source>
        <dbReference type="ARBA" id="ARBA00022801"/>
    </source>
</evidence>
<dbReference type="PANTHER" id="PTHR31736:SF8">
    <property type="entry name" value="PUTATIVE (AFU_ORTHOLOGUE AFUA_7G06410)-RELATED"/>
    <property type="match status" value="1"/>
</dbReference>